<dbReference type="AlphaFoldDB" id="A0A0Q3WZM9"/>
<comment type="caution">
    <text evidence="1">The sequence shown here is derived from an EMBL/GenBank/DDBJ whole genome shotgun (WGS) entry which is preliminary data.</text>
</comment>
<sequence length="69" mass="7953">MSDYQQYINEKDNIDDFIQKGFLISHVRENLDGAYVEFSHPVEGKKETVLIGTANARKYFSSILIRQNG</sequence>
<proteinExistence type="predicted"/>
<dbReference type="Proteomes" id="UP000051888">
    <property type="component" value="Unassembled WGS sequence"/>
</dbReference>
<name>A0A0Q3WZM9_9BACI</name>
<evidence type="ECO:0000313" key="2">
    <source>
        <dbReference type="Proteomes" id="UP000051888"/>
    </source>
</evidence>
<evidence type="ECO:0000313" key="1">
    <source>
        <dbReference type="EMBL" id="KQL55122.1"/>
    </source>
</evidence>
<gene>
    <name evidence="1" type="ORF">AN964_17475</name>
</gene>
<dbReference type="RefSeq" id="WP_055740917.1">
    <property type="nucleotide sequence ID" value="NZ_JAAIWL010000006.1"/>
</dbReference>
<accession>A0A0Q3WZM9</accession>
<dbReference type="PATRIC" id="fig|157838.3.peg.3869"/>
<keyword evidence="2" id="KW-1185">Reference proteome</keyword>
<dbReference type="STRING" id="157838.AN964_17475"/>
<dbReference type="EMBL" id="LJJC01000004">
    <property type="protein sequence ID" value="KQL55122.1"/>
    <property type="molecule type" value="Genomic_DNA"/>
</dbReference>
<reference evidence="1 2" key="1">
    <citation type="submission" date="2015-09" db="EMBL/GenBank/DDBJ databases">
        <title>Genome sequencing project for genomic taxonomy and phylogenomics of Bacillus-like bacteria.</title>
        <authorList>
            <person name="Liu B."/>
            <person name="Wang J."/>
            <person name="Zhu Y."/>
            <person name="Liu G."/>
            <person name="Chen Q."/>
            <person name="Chen Z."/>
            <person name="Lan J."/>
            <person name="Che J."/>
            <person name="Ge C."/>
            <person name="Shi H."/>
            <person name="Pan Z."/>
            <person name="Liu X."/>
        </authorList>
    </citation>
    <scope>NUCLEOTIDE SEQUENCE [LARGE SCALE GENOMIC DNA]</scope>
    <source>
        <strain evidence="1 2">LMG 18435</strain>
    </source>
</reference>
<protein>
    <submittedName>
        <fullName evidence="1">Uncharacterized protein</fullName>
    </submittedName>
</protein>
<organism evidence="1 2">
    <name type="scientific">Heyndrickxia shackletonii</name>
    <dbReference type="NCBI Taxonomy" id="157838"/>
    <lineage>
        <taxon>Bacteria</taxon>
        <taxon>Bacillati</taxon>
        <taxon>Bacillota</taxon>
        <taxon>Bacilli</taxon>
        <taxon>Bacillales</taxon>
        <taxon>Bacillaceae</taxon>
        <taxon>Heyndrickxia</taxon>
    </lineage>
</organism>
<dbReference type="OrthoDB" id="2454651at2"/>